<reference evidence="3" key="1">
    <citation type="submission" date="2016-06" db="UniProtKB">
        <authorList>
            <consortium name="WormBaseParasite"/>
        </authorList>
    </citation>
    <scope>IDENTIFICATION</scope>
</reference>
<gene>
    <name evidence="1" type="ORF">NOO_LOCUS13743</name>
</gene>
<accession>A0A182EZY1</accession>
<dbReference type="STRING" id="42157.A0A182EZY1"/>
<organism evidence="3">
    <name type="scientific">Onchocerca ochengi</name>
    <name type="common">Filarial nematode worm</name>
    <dbReference type="NCBI Taxonomy" id="42157"/>
    <lineage>
        <taxon>Eukaryota</taxon>
        <taxon>Metazoa</taxon>
        <taxon>Ecdysozoa</taxon>
        <taxon>Nematoda</taxon>
        <taxon>Chromadorea</taxon>
        <taxon>Rhabditida</taxon>
        <taxon>Spirurina</taxon>
        <taxon>Spiruromorpha</taxon>
        <taxon>Filarioidea</taxon>
        <taxon>Onchocercidae</taxon>
        <taxon>Onchocerca</taxon>
    </lineage>
</organism>
<name>A0A182EZY1_ONCOC</name>
<protein>
    <submittedName>
        <fullName evidence="3">SCP domain-containing protein</fullName>
    </submittedName>
</protein>
<dbReference type="Gene3D" id="3.40.33.10">
    <property type="entry name" value="CAP"/>
    <property type="match status" value="1"/>
</dbReference>
<evidence type="ECO:0000313" key="1">
    <source>
        <dbReference type="EMBL" id="VDN05042.1"/>
    </source>
</evidence>
<dbReference type="OrthoDB" id="5876828at2759"/>
<sequence>KIDEFIGVLAAVTGFNCPGGKLTSQERKEIVAQHNDYRSQLVNRKLRNADDKLMPKGKNMMEMVKIF</sequence>
<dbReference type="Proteomes" id="UP000271087">
    <property type="component" value="Unassembled WGS sequence"/>
</dbReference>
<reference evidence="1 2" key="2">
    <citation type="submission" date="2018-08" db="EMBL/GenBank/DDBJ databases">
        <authorList>
            <person name="Laetsch R D."/>
            <person name="Stevens L."/>
            <person name="Kumar S."/>
            <person name="Blaxter L. M."/>
        </authorList>
    </citation>
    <scope>NUCLEOTIDE SEQUENCE [LARGE SCALE GENOMIC DNA]</scope>
</reference>
<proteinExistence type="predicted"/>
<evidence type="ECO:0000313" key="3">
    <source>
        <dbReference type="WBParaSite" id="nOo.2.0.1.t13743-RA"/>
    </source>
</evidence>
<dbReference type="AlphaFoldDB" id="A0A182EZY1"/>
<dbReference type="InterPro" id="IPR035940">
    <property type="entry name" value="CAP_sf"/>
</dbReference>
<keyword evidence="2" id="KW-1185">Reference proteome</keyword>
<dbReference type="WBParaSite" id="nOo.2.0.1.t13743-RA">
    <property type="protein sequence ID" value="nOo.2.0.1.t13743-RA"/>
    <property type="gene ID" value="nOo.2.0.1.g13743"/>
</dbReference>
<evidence type="ECO:0000313" key="2">
    <source>
        <dbReference type="Proteomes" id="UP000271087"/>
    </source>
</evidence>
<dbReference type="EMBL" id="UYRW01018334">
    <property type="protein sequence ID" value="VDN05042.1"/>
    <property type="molecule type" value="Genomic_DNA"/>
</dbReference>
<dbReference type="SUPFAM" id="SSF55797">
    <property type="entry name" value="PR-1-like"/>
    <property type="match status" value="1"/>
</dbReference>